<dbReference type="EMBL" id="JAGTTL010000017">
    <property type="protein sequence ID" value="KAK6309841.1"/>
    <property type="molecule type" value="Genomic_DNA"/>
</dbReference>
<reference evidence="2 3" key="1">
    <citation type="submission" date="2021-04" db="EMBL/GenBank/DDBJ databases">
        <authorList>
            <person name="De Guttry C."/>
            <person name="Zahm M."/>
            <person name="Klopp C."/>
            <person name="Cabau C."/>
            <person name="Louis A."/>
            <person name="Berthelot C."/>
            <person name="Parey E."/>
            <person name="Roest Crollius H."/>
            <person name="Montfort J."/>
            <person name="Robinson-Rechavi M."/>
            <person name="Bucao C."/>
            <person name="Bouchez O."/>
            <person name="Gislard M."/>
            <person name="Lluch J."/>
            <person name="Milhes M."/>
            <person name="Lampietro C."/>
            <person name="Lopez Roques C."/>
            <person name="Donnadieu C."/>
            <person name="Braasch I."/>
            <person name="Desvignes T."/>
            <person name="Postlethwait J."/>
            <person name="Bobe J."/>
            <person name="Wedekind C."/>
            <person name="Guiguen Y."/>
        </authorList>
    </citation>
    <scope>NUCLEOTIDE SEQUENCE [LARGE SCALE GENOMIC DNA]</scope>
    <source>
        <strain evidence="2">Cs_M1</strain>
        <tissue evidence="2">Blood</tissue>
    </source>
</reference>
<name>A0AAN8LXV2_9TELE</name>
<dbReference type="Proteomes" id="UP001356427">
    <property type="component" value="Unassembled WGS sequence"/>
</dbReference>
<proteinExistence type="predicted"/>
<comment type="caution">
    <text evidence="2">The sequence shown here is derived from an EMBL/GenBank/DDBJ whole genome shotgun (WGS) entry which is preliminary data.</text>
</comment>
<gene>
    <name evidence="2" type="ORF">J4Q44_G00197220</name>
</gene>
<organism evidence="2 3">
    <name type="scientific">Coregonus suidteri</name>
    <dbReference type="NCBI Taxonomy" id="861788"/>
    <lineage>
        <taxon>Eukaryota</taxon>
        <taxon>Metazoa</taxon>
        <taxon>Chordata</taxon>
        <taxon>Craniata</taxon>
        <taxon>Vertebrata</taxon>
        <taxon>Euteleostomi</taxon>
        <taxon>Actinopterygii</taxon>
        <taxon>Neopterygii</taxon>
        <taxon>Teleostei</taxon>
        <taxon>Protacanthopterygii</taxon>
        <taxon>Salmoniformes</taxon>
        <taxon>Salmonidae</taxon>
        <taxon>Coregoninae</taxon>
        <taxon>Coregonus</taxon>
    </lineage>
</organism>
<feature type="compositionally biased region" description="Basic and acidic residues" evidence="1">
    <location>
        <begin position="10"/>
        <end position="20"/>
    </location>
</feature>
<keyword evidence="3" id="KW-1185">Reference proteome</keyword>
<evidence type="ECO:0000313" key="3">
    <source>
        <dbReference type="Proteomes" id="UP001356427"/>
    </source>
</evidence>
<protein>
    <submittedName>
        <fullName evidence="2">Uncharacterized protein</fullName>
    </submittedName>
</protein>
<evidence type="ECO:0000256" key="1">
    <source>
        <dbReference type="SAM" id="MobiDB-lite"/>
    </source>
</evidence>
<evidence type="ECO:0000313" key="2">
    <source>
        <dbReference type="EMBL" id="KAK6309841.1"/>
    </source>
</evidence>
<dbReference type="AlphaFoldDB" id="A0AAN8LXV2"/>
<feature type="region of interest" description="Disordered" evidence="1">
    <location>
        <begin position="1"/>
        <end position="20"/>
    </location>
</feature>
<accession>A0AAN8LXV2</accession>
<sequence length="119" mass="13890">MFRKPLTRVTELRSEEREGAAEPVWRTKVGEVHGNSERMEAARCVFWGTSAHIYCLLRGMGLISFRWLLQRWEMDKRRRVLSGKLSTVKQVKLIQYQSPNASPRESVALINMGHAYIWN</sequence>